<reference evidence="1 2" key="1">
    <citation type="submission" date="2019-02" db="EMBL/GenBank/DDBJ databases">
        <title>Deep-cultivation of Planctomycetes and their phenomic and genomic characterization uncovers novel biology.</title>
        <authorList>
            <person name="Wiegand S."/>
            <person name="Jogler M."/>
            <person name="Boedeker C."/>
            <person name="Pinto D."/>
            <person name="Vollmers J."/>
            <person name="Rivas-Marin E."/>
            <person name="Kohn T."/>
            <person name="Peeters S.H."/>
            <person name="Heuer A."/>
            <person name="Rast P."/>
            <person name="Oberbeckmann S."/>
            <person name="Bunk B."/>
            <person name="Jeske O."/>
            <person name="Meyerdierks A."/>
            <person name="Storesund J.E."/>
            <person name="Kallscheuer N."/>
            <person name="Luecker S."/>
            <person name="Lage O.M."/>
            <person name="Pohl T."/>
            <person name="Merkel B.J."/>
            <person name="Hornburger P."/>
            <person name="Mueller R.-W."/>
            <person name="Bruemmer F."/>
            <person name="Labrenz M."/>
            <person name="Spormann A.M."/>
            <person name="Op Den Camp H."/>
            <person name="Overmann J."/>
            <person name="Amann R."/>
            <person name="Jetten M.S.M."/>
            <person name="Mascher T."/>
            <person name="Medema M.H."/>
            <person name="Devos D.P."/>
            <person name="Kaster A.-K."/>
            <person name="Ovreas L."/>
            <person name="Rohde M."/>
            <person name="Galperin M.Y."/>
            <person name="Jogler C."/>
        </authorList>
    </citation>
    <scope>NUCLEOTIDE SEQUENCE [LARGE SCALE GENOMIC DNA]</scope>
    <source>
        <strain evidence="1 2">CA85</strain>
    </source>
</reference>
<organism evidence="1 2">
    <name type="scientific">Allorhodopirellula solitaria</name>
    <dbReference type="NCBI Taxonomy" id="2527987"/>
    <lineage>
        <taxon>Bacteria</taxon>
        <taxon>Pseudomonadati</taxon>
        <taxon>Planctomycetota</taxon>
        <taxon>Planctomycetia</taxon>
        <taxon>Pirellulales</taxon>
        <taxon>Pirellulaceae</taxon>
        <taxon>Allorhodopirellula</taxon>
    </lineage>
</organism>
<evidence type="ECO:0000313" key="2">
    <source>
        <dbReference type="Proteomes" id="UP000318053"/>
    </source>
</evidence>
<dbReference type="AlphaFoldDB" id="A0A5C5YHC1"/>
<protein>
    <submittedName>
        <fullName evidence="1">Uncharacterized protein</fullName>
    </submittedName>
</protein>
<sequence>MLHLDLITKRRFLSDKLTGDPVLRVMTDSSPRPLQNSKIRRVHHSAFLHRLTDNQEHLRVAPADDNLQGHFLLFRRRQGFGQLLD</sequence>
<keyword evidence="2" id="KW-1185">Reference proteome</keyword>
<evidence type="ECO:0000313" key="1">
    <source>
        <dbReference type="EMBL" id="TWT73955.1"/>
    </source>
</evidence>
<comment type="caution">
    <text evidence="1">The sequence shown here is derived from an EMBL/GenBank/DDBJ whole genome shotgun (WGS) entry which is preliminary data.</text>
</comment>
<proteinExistence type="predicted"/>
<gene>
    <name evidence="1" type="ORF">CA85_08370</name>
</gene>
<dbReference type="Proteomes" id="UP000318053">
    <property type="component" value="Unassembled WGS sequence"/>
</dbReference>
<accession>A0A5C5YHC1</accession>
<name>A0A5C5YHC1_9BACT</name>
<dbReference type="EMBL" id="SJPK01000002">
    <property type="protein sequence ID" value="TWT73955.1"/>
    <property type="molecule type" value="Genomic_DNA"/>
</dbReference>